<dbReference type="AlphaFoldDB" id="A0A1A9GM49"/>
<proteinExistence type="predicted"/>
<sequence>MRRLLLLALTFLLVTPVPAPAVGTAPEDPGRRADGPAATAVPLPRLSAPPGGLHGHPLWDSWHDLEPFGYTESELLVSGTATSADGASTAPYTTRVVITRPQQRRDFNGTVLLDWVNVTAQFENAVDTLEAREMLLREGVAFVHVSAQKAGLCCTPLTPQVWDPVRYADLDHPGDAYAADMFAQVARAVRTRRVGSVRPLGPLRVRRVLAAGQSQSASRLHTFVNARPDGSGVIDGFLIHGGGGLEYGPRLRVPVLQMNSDWAESTGTPDDDPRFRLWEVAGSAHADFFIGHQQVFGQAPRVLDQPPKDRAGYEALIETAGNYGQVPDLLQAACTVAGATMPTRYAVSSALHRLDRWVRTGVAPAPTPRYRYSPDGQTPLRDADHNVRGGIRLPPMQVPVASYRSDDCQLGGITVPFSDQELAQRYPTFGDYQRRMRLATDRSVRRGWLLPADAVDMMRRVCAVRSRYPSADQGRCRGYRPPRFPRH</sequence>
<keyword evidence="5" id="KW-1185">Reference proteome</keyword>
<dbReference type="PATRIC" id="fig|1300347.3.peg.2313"/>
<dbReference type="OrthoDB" id="1971292at2"/>
<accession>A0A1A9GM49</accession>
<dbReference type="STRING" id="1300347.I601_2318"/>
<name>A0A1A9GM49_9ACTN</name>
<feature type="chain" id="PRO_5008388385" description="Alpha/beta hydrolase domain-containing protein" evidence="2">
    <location>
        <begin position="22"/>
        <end position="487"/>
    </location>
</feature>
<dbReference type="EMBL" id="CP015079">
    <property type="protein sequence ID" value="ANH38742.1"/>
    <property type="molecule type" value="Genomic_DNA"/>
</dbReference>
<evidence type="ECO:0000313" key="5">
    <source>
        <dbReference type="Proteomes" id="UP000077868"/>
    </source>
</evidence>
<organism evidence="4 5">
    <name type="scientific">Nocardioides dokdonensis FR1436</name>
    <dbReference type="NCBI Taxonomy" id="1300347"/>
    <lineage>
        <taxon>Bacteria</taxon>
        <taxon>Bacillati</taxon>
        <taxon>Actinomycetota</taxon>
        <taxon>Actinomycetes</taxon>
        <taxon>Propionibacteriales</taxon>
        <taxon>Nocardioidaceae</taxon>
        <taxon>Nocardioides</taxon>
    </lineage>
</organism>
<feature type="signal peptide" evidence="2">
    <location>
        <begin position="1"/>
        <end position="21"/>
    </location>
</feature>
<evidence type="ECO:0000256" key="2">
    <source>
        <dbReference type="SAM" id="SignalP"/>
    </source>
</evidence>
<keyword evidence="2" id="KW-0732">Signal</keyword>
<protein>
    <recommendedName>
        <fullName evidence="3">Alpha/beta hydrolase domain-containing protein</fullName>
    </recommendedName>
</protein>
<dbReference type="ESTHER" id="9actn-a0a1a9gm49">
    <property type="family name" value="Abhydrolase_10"/>
</dbReference>
<evidence type="ECO:0000259" key="3">
    <source>
        <dbReference type="Pfam" id="PF20091"/>
    </source>
</evidence>
<reference evidence="4 5" key="1">
    <citation type="submission" date="2016-03" db="EMBL/GenBank/DDBJ databases">
        <title>Complete genome sequence of a soil Actinobacterium, Nocardioides dokdonensis FR1436.</title>
        <authorList>
            <person name="Kwon S.-K."/>
            <person name="Kim K."/>
            <person name="Kim J.F."/>
        </authorList>
    </citation>
    <scope>NUCLEOTIDE SEQUENCE [LARGE SCALE GENOMIC DNA]</scope>
    <source>
        <strain evidence="4 5">FR1436</strain>
    </source>
</reference>
<feature type="region of interest" description="Disordered" evidence="1">
    <location>
        <begin position="23"/>
        <end position="44"/>
    </location>
</feature>
<gene>
    <name evidence="4" type="ORF">I601_2318</name>
</gene>
<dbReference type="RefSeq" id="WP_068109648.1">
    <property type="nucleotide sequence ID" value="NZ_CP015079.1"/>
</dbReference>
<dbReference type="Proteomes" id="UP000077868">
    <property type="component" value="Chromosome"/>
</dbReference>
<evidence type="ECO:0000256" key="1">
    <source>
        <dbReference type="SAM" id="MobiDB-lite"/>
    </source>
</evidence>
<evidence type="ECO:0000313" key="4">
    <source>
        <dbReference type="EMBL" id="ANH38742.1"/>
    </source>
</evidence>
<dbReference type="KEGG" id="ndk:I601_2318"/>
<feature type="domain" description="Alpha/beta hydrolase" evidence="3">
    <location>
        <begin position="49"/>
        <end position="459"/>
    </location>
</feature>
<dbReference type="Pfam" id="PF20091">
    <property type="entry name" value="Abhydrolase_10"/>
    <property type="match status" value="1"/>
</dbReference>
<dbReference type="InterPro" id="IPR045394">
    <property type="entry name" value="Abhydrolase_dom"/>
</dbReference>